<dbReference type="Gene3D" id="2.60.40.420">
    <property type="entry name" value="Cupredoxins - blue copper proteins"/>
    <property type="match status" value="1"/>
</dbReference>
<evidence type="ECO:0000256" key="3">
    <source>
        <dbReference type="SAM" id="SignalP"/>
    </source>
</evidence>
<gene>
    <name evidence="5" type="ORF">FA09DRAFT_329777</name>
</gene>
<dbReference type="EMBL" id="KZ819292">
    <property type="protein sequence ID" value="PWN98149.1"/>
    <property type="molecule type" value="Genomic_DNA"/>
</dbReference>
<dbReference type="Proteomes" id="UP000245946">
    <property type="component" value="Unassembled WGS sequence"/>
</dbReference>
<name>A0A316Z973_9BASI</name>
<dbReference type="InterPro" id="IPR008972">
    <property type="entry name" value="Cupredoxin"/>
</dbReference>
<dbReference type="OrthoDB" id="1921208at2759"/>
<dbReference type="GO" id="GO:0005507">
    <property type="term" value="F:copper ion binding"/>
    <property type="evidence" value="ECO:0007669"/>
    <property type="project" value="InterPro"/>
</dbReference>
<dbReference type="PROSITE" id="PS51257">
    <property type="entry name" value="PROKAR_LIPOPROTEIN"/>
    <property type="match status" value="1"/>
</dbReference>
<dbReference type="RefSeq" id="XP_025598428.1">
    <property type="nucleotide sequence ID" value="XM_025742317.1"/>
</dbReference>
<dbReference type="InterPro" id="IPR052953">
    <property type="entry name" value="Ser-rich/MCO-related"/>
</dbReference>
<dbReference type="PANTHER" id="PTHR34883:SF17">
    <property type="entry name" value="CUPREDOXIN"/>
    <property type="match status" value="1"/>
</dbReference>
<keyword evidence="3" id="KW-0732">Signal</keyword>
<dbReference type="GeneID" id="37269861"/>
<accession>A0A316Z973</accession>
<evidence type="ECO:0000259" key="4">
    <source>
        <dbReference type="Pfam" id="PF00127"/>
    </source>
</evidence>
<dbReference type="STRING" id="58919.A0A316Z973"/>
<dbReference type="GO" id="GO:0009055">
    <property type="term" value="F:electron transfer activity"/>
    <property type="evidence" value="ECO:0007669"/>
    <property type="project" value="InterPro"/>
</dbReference>
<keyword evidence="1" id="KW-0479">Metal-binding</keyword>
<evidence type="ECO:0000313" key="5">
    <source>
        <dbReference type="EMBL" id="PWN98149.1"/>
    </source>
</evidence>
<proteinExistence type="predicted"/>
<dbReference type="PANTHER" id="PTHR34883">
    <property type="entry name" value="SERINE-RICH PROTEIN, PUTATIVE-RELATED-RELATED"/>
    <property type="match status" value="1"/>
</dbReference>
<feature type="domain" description="Blue (type 1) copper" evidence="4">
    <location>
        <begin position="21"/>
        <end position="111"/>
    </location>
</feature>
<evidence type="ECO:0000256" key="2">
    <source>
        <dbReference type="ARBA" id="ARBA00023008"/>
    </source>
</evidence>
<dbReference type="AlphaFoldDB" id="A0A316Z973"/>
<dbReference type="SUPFAM" id="SSF49503">
    <property type="entry name" value="Cupredoxins"/>
    <property type="match status" value="1"/>
</dbReference>
<dbReference type="Pfam" id="PF00127">
    <property type="entry name" value="Copper-bind"/>
    <property type="match status" value="1"/>
</dbReference>
<keyword evidence="6" id="KW-1185">Reference proteome</keyword>
<organism evidence="5 6">
    <name type="scientific">Tilletiopsis washingtonensis</name>
    <dbReference type="NCBI Taxonomy" id="58919"/>
    <lineage>
        <taxon>Eukaryota</taxon>
        <taxon>Fungi</taxon>
        <taxon>Dikarya</taxon>
        <taxon>Basidiomycota</taxon>
        <taxon>Ustilaginomycotina</taxon>
        <taxon>Exobasidiomycetes</taxon>
        <taxon>Entylomatales</taxon>
        <taxon>Entylomatales incertae sedis</taxon>
        <taxon>Tilletiopsis</taxon>
    </lineage>
</organism>
<reference evidence="5 6" key="1">
    <citation type="journal article" date="2018" name="Mol. Biol. Evol.">
        <title>Broad Genomic Sampling Reveals a Smut Pathogenic Ancestry of the Fungal Clade Ustilaginomycotina.</title>
        <authorList>
            <person name="Kijpornyongpan T."/>
            <person name="Mondo S.J."/>
            <person name="Barry K."/>
            <person name="Sandor L."/>
            <person name="Lee J."/>
            <person name="Lipzen A."/>
            <person name="Pangilinan J."/>
            <person name="LaButti K."/>
            <person name="Hainaut M."/>
            <person name="Henrissat B."/>
            <person name="Grigoriev I.V."/>
            <person name="Spatafora J.W."/>
            <person name="Aime M.C."/>
        </authorList>
    </citation>
    <scope>NUCLEOTIDE SEQUENCE [LARGE SCALE GENOMIC DNA]</scope>
    <source>
        <strain evidence="5 6">MCA 4186</strain>
    </source>
</reference>
<feature type="signal peptide" evidence="3">
    <location>
        <begin position="1"/>
        <end position="18"/>
    </location>
</feature>
<dbReference type="InterPro" id="IPR000923">
    <property type="entry name" value="BlueCu_1"/>
</dbReference>
<keyword evidence="2" id="KW-0186">Copper</keyword>
<feature type="chain" id="PRO_5016389607" description="Blue (type 1) copper domain-containing protein" evidence="3">
    <location>
        <begin position="19"/>
        <end position="203"/>
    </location>
</feature>
<evidence type="ECO:0000313" key="6">
    <source>
        <dbReference type="Proteomes" id="UP000245946"/>
    </source>
</evidence>
<sequence length="203" mass="19750">MFFRAPLILAALAACVSAANITVQVGQGGDKFSPTSVTAAQGDTISFVFHENMEHNVIEAQGTDTATACQPKEGALHSALQNEAAVVSVPVNSTDPVYIFCGPHCESKGMVFIINPGTVSVEQYAAAAKGQSSSSSSAASSGSSTAAASSSTRAASSSAAGAASSSSGSSAPAATSARTGAAQVAKPVLGAGVAGVLLAALLA</sequence>
<protein>
    <recommendedName>
        <fullName evidence="4">Blue (type 1) copper domain-containing protein</fullName>
    </recommendedName>
</protein>
<evidence type="ECO:0000256" key="1">
    <source>
        <dbReference type="ARBA" id="ARBA00022723"/>
    </source>
</evidence>